<evidence type="ECO:0000256" key="1">
    <source>
        <dbReference type="SAM" id="MobiDB-lite"/>
    </source>
</evidence>
<evidence type="ECO:0000313" key="3">
    <source>
        <dbReference type="Proteomes" id="UP001335648"/>
    </source>
</evidence>
<sequence>MTSPQETPPPSKRQRTRAEPTTTGGIQNQLHLRHPEPNQHADKEANSHRSLNQDQTEPRDLAQEQSVGHESGIRPP</sequence>
<gene>
    <name evidence="2" type="ORF">CesoFtcFv8_019512</name>
</gene>
<keyword evidence="3" id="KW-1185">Reference proteome</keyword>
<accession>A0AAN8BE80</accession>
<proteinExistence type="predicted"/>
<protein>
    <submittedName>
        <fullName evidence="2">Uncharacterized protein</fullName>
    </submittedName>
</protein>
<reference evidence="2 3" key="1">
    <citation type="journal article" date="2023" name="Mol. Biol. Evol.">
        <title>Genomics of Secondarily Temperate Adaptation in the Only Non-Antarctic Icefish.</title>
        <authorList>
            <person name="Rivera-Colon A.G."/>
            <person name="Rayamajhi N."/>
            <person name="Minhas B.F."/>
            <person name="Madrigal G."/>
            <person name="Bilyk K.T."/>
            <person name="Yoon V."/>
            <person name="Hune M."/>
            <person name="Gregory S."/>
            <person name="Cheng C.H.C."/>
            <person name="Catchen J.M."/>
        </authorList>
    </citation>
    <scope>NUCLEOTIDE SEQUENCE [LARGE SCALE GENOMIC DNA]</scope>
    <source>
        <strain evidence="2">JC2023a</strain>
    </source>
</reference>
<dbReference type="Proteomes" id="UP001335648">
    <property type="component" value="Unassembled WGS sequence"/>
</dbReference>
<comment type="caution">
    <text evidence="2">The sequence shown here is derived from an EMBL/GenBank/DDBJ whole genome shotgun (WGS) entry which is preliminary data.</text>
</comment>
<feature type="compositionally biased region" description="Polar residues" evidence="1">
    <location>
        <begin position="19"/>
        <end position="30"/>
    </location>
</feature>
<feature type="compositionally biased region" description="Pro residues" evidence="1">
    <location>
        <begin position="1"/>
        <end position="11"/>
    </location>
</feature>
<dbReference type="AlphaFoldDB" id="A0AAN8BE80"/>
<feature type="region of interest" description="Disordered" evidence="1">
    <location>
        <begin position="1"/>
        <end position="76"/>
    </location>
</feature>
<organism evidence="2 3">
    <name type="scientific">Champsocephalus esox</name>
    <name type="common">pike icefish</name>
    <dbReference type="NCBI Taxonomy" id="159716"/>
    <lineage>
        <taxon>Eukaryota</taxon>
        <taxon>Metazoa</taxon>
        <taxon>Chordata</taxon>
        <taxon>Craniata</taxon>
        <taxon>Vertebrata</taxon>
        <taxon>Euteleostomi</taxon>
        <taxon>Actinopterygii</taxon>
        <taxon>Neopterygii</taxon>
        <taxon>Teleostei</taxon>
        <taxon>Neoteleostei</taxon>
        <taxon>Acanthomorphata</taxon>
        <taxon>Eupercaria</taxon>
        <taxon>Perciformes</taxon>
        <taxon>Notothenioidei</taxon>
        <taxon>Channichthyidae</taxon>
        <taxon>Champsocephalus</taxon>
    </lineage>
</organism>
<evidence type="ECO:0000313" key="2">
    <source>
        <dbReference type="EMBL" id="KAK5883152.1"/>
    </source>
</evidence>
<feature type="compositionally biased region" description="Basic and acidic residues" evidence="1">
    <location>
        <begin position="33"/>
        <end position="47"/>
    </location>
</feature>
<dbReference type="EMBL" id="JAULUE010002061">
    <property type="protein sequence ID" value="KAK5883152.1"/>
    <property type="molecule type" value="Genomic_DNA"/>
</dbReference>
<name>A0AAN8BE80_9TELE</name>